<keyword evidence="3" id="KW-1185">Reference proteome</keyword>
<feature type="domain" description="Pyridoxamine 5'-phosphate oxidase N-terminal" evidence="1">
    <location>
        <begin position="39"/>
        <end position="163"/>
    </location>
</feature>
<dbReference type="PANTHER" id="PTHR42815:SF2">
    <property type="entry name" value="FAD-BINDING, PUTATIVE (AFU_ORTHOLOGUE AFUA_6G07600)-RELATED"/>
    <property type="match status" value="1"/>
</dbReference>
<protein>
    <submittedName>
        <fullName evidence="2">Pyridoxamine 5'-phosphate oxidase, FMN-binding family</fullName>
    </submittedName>
</protein>
<dbReference type="EMBL" id="CP017641">
    <property type="protein sequence ID" value="APZ90733.1"/>
    <property type="molecule type" value="Genomic_DNA"/>
</dbReference>
<dbReference type="SUPFAM" id="SSF50475">
    <property type="entry name" value="FMN-binding split barrel"/>
    <property type="match status" value="1"/>
</dbReference>
<dbReference type="Proteomes" id="UP000187735">
    <property type="component" value="Chromosome"/>
</dbReference>
<organism evidence="2 3">
    <name type="scientific">Fuerstiella marisgermanici</name>
    <dbReference type="NCBI Taxonomy" id="1891926"/>
    <lineage>
        <taxon>Bacteria</taxon>
        <taxon>Pseudomonadati</taxon>
        <taxon>Planctomycetota</taxon>
        <taxon>Planctomycetia</taxon>
        <taxon>Planctomycetales</taxon>
        <taxon>Planctomycetaceae</taxon>
        <taxon>Fuerstiella</taxon>
    </lineage>
</organism>
<dbReference type="Gene3D" id="2.30.110.10">
    <property type="entry name" value="Electron Transport, Fmn-binding Protein, Chain A"/>
    <property type="match status" value="1"/>
</dbReference>
<dbReference type="PANTHER" id="PTHR42815">
    <property type="entry name" value="FAD-BINDING, PUTATIVE (AFU_ORTHOLOGUE AFUA_6G07600)-RELATED"/>
    <property type="match status" value="1"/>
</dbReference>
<dbReference type="InterPro" id="IPR011576">
    <property type="entry name" value="Pyridox_Oxase_N"/>
</dbReference>
<reference evidence="2 3" key="1">
    <citation type="journal article" date="2016" name="Front. Microbiol.">
        <title>Fuerstia marisgermanicae gen. nov., sp. nov., an Unusual Member of the Phylum Planctomycetes from the German Wadden Sea.</title>
        <authorList>
            <person name="Kohn T."/>
            <person name="Heuer A."/>
            <person name="Jogler M."/>
            <person name="Vollmers J."/>
            <person name="Boedeker C."/>
            <person name="Bunk B."/>
            <person name="Rast P."/>
            <person name="Borchert D."/>
            <person name="Glockner I."/>
            <person name="Freese H.M."/>
            <person name="Klenk H.P."/>
            <person name="Overmann J."/>
            <person name="Kaster A.K."/>
            <person name="Rohde M."/>
            <person name="Wiegand S."/>
            <person name="Jogler C."/>
        </authorList>
    </citation>
    <scope>NUCLEOTIDE SEQUENCE [LARGE SCALE GENOMIC DNA]</scope>
    <source>
        <strain evidence="2 3">NH11</strain>
    </source>
</reference>
<sequence length="206" mass="23071">MVSEDSGERRIQHEMGSSARADRFYDRQMLQSLNARMIDLIGRQEMFFVATADAGGNCDCSPRFGKPGFISVIDETTLAYPEFRGNGVFASLGNILENPHIGLVFVDFFDTTVGLHVNGLAHSYQPDKLPRSIAEHLLDGDSKNVRIVERWVVVTVEEAYIHCSKHVPRLSKLQKPIDWGTDDVIAKSNDYFVDDTDCEHGSHPQS</sequence>
<dbReference type="Pfam" id="PF01243">
    <property type="entry name" value="PNPOx_N"/>
    <property type="match status" value="1"/>
</dbReference>
<accession>A0A1P8W9I6</accession>
<dbReference type="KEGG" id="fmr:Fuma_00315"/>
<evidence type="ECO:0000313" key="2">
    <source>
        <dbReference type="EMBL" id="APZ90733.1"/>
    </source>
</evidence>
<proteinExistence type="predicted"/>
<dbReference type="InterPro" id="IPR012349">
    <property type="entry name" value="Split_barrel_FMN-bd"/>
</dbReference>
<gene>
    <name evidence="2" type="ORF">Fuma_00315</name>
</gene>
<evidence type="ECO:0000259" key="1">
    <source>
        <dbReference type="Pfam" id="PF01243"/>
    </source>
</evidence>
<evidence type="ECO:0000313" key="3">
    <source>
        <dbReference type="Proteomes" id="UP000187735"/>
    </source>
</evidence>
<name>A0A1P8W9I6_9PLAN</name>
<dbReference type="OrthoDB" id="9796486at2"/>
<dbReference type="AlphaFoldDB" id="A0A1P8W9I6"/>